<keyword evidence="3 5" id="KW-0238">DNA-binding</keyword>
<dbReference type="AlphaFoldDB" id="A0A9E2L3I5"/>
<evidence type="ECO:0000259" key="6">
    <source>
        <dbReference type="PROSITE" id="PS50977"/>
    </source>
</evidence>
<dbReference type="InterPro" id="IPR009057">
    <property type="entry name" value="Homeodomain-like_sf"/>
</dbReference>
<dbReference type="GO" id="GO:0003700">
    <property type="term" value="F:DNA-binding transcription factor activity"/>
    <property type="evidence" value="ECO:0007669"/>
    <property type="project" value="TreeGrafter"/>
</dbReference>
<keyword evidence="2" id="KW-0805">Transcription regulation</keyword>
<evidence type="ECO:0000313" key="7">
    <source>
        <dbReference type="EMBL" id="MBU3852267.1"/>
    </source>
</evidence>
<feature type="DNA-binding region" description="H-T-H motif" evidence="5">
    <location>
        <begin position="26"/>
        <end position="45"/>
    </location>
</feature>
<reference evidence="7" key="1">
    <citation type="journal article" date="2021" name="PeerJ">
        <title>Extensive microbial diversity within the chicken gut microbiome revealed by metagenomics and culture.</title>
        <authorList>
            <person name="Gilroy R."/>
            <person name="Ravi A."/>
            <person name="Getino M."/>
            <person name="Pursley I."/>
            <person name="Horton D.L."/>
            <person name="Alikhan N.F."/>
            <person name="Baker D."/>
            <person name="Gharbi K."/>
            <person name="Hall N."/>
            <person name="Watson M."/>
            <person name="Adriaenssens E.M."/>
            <person name="Foster-Nyarko E."/>
            <person name="Jarju S."/>
            <person name="Secka A."/>
            <person name="Antonio M."/>
            <person name="Oren A."/>
            <person name="Chaudhuri R.R."/>
            <person name="La Ragione R."/>
            <person name="Hildebrand F."/>
            <person name="Pallen M.J."/>
        </authorList>
    </citation>
    <scope>NUCLEOTIDE SEQUENCE</scope>
    <source>
        <strain evidence="7">G3-2149</strain>
    </source>
</reference>
<feature type="domain" description="HTH tetR-type" evidence="6">
    <location>
        <begin position="3"/>
        <end position="63"/>
    </location>
</feature>
<evidence type="ECO:0000256" key="5">
    <source>
        <dbReference type="PROSITE-ProRule" id="PRU00335"/>
    </source>
</evidence>
<dbReference type="InterPro" id="IPR001647">
    <property type="entry name" value="HTH_TetR"/>
</dbReference>
<protein>
    <submittedName>
        <fullName evidence="7">TetR/AcrR family transcriptional regulator</fullName>
    </submittedName>
</protein>
<organism evidence="7 8">
    <name type="scientific">Candidatus Paraprevotella stercoravium</name>
    <dbReference type="NCBI Taxonomy" id="2838725"/>
    <lineage>
        <taxon>Bacteria</taxon>
        <taxon>Pseudomonadati</taxon>
        <taxon>Bacteroidota</taxon>
        <taxon>Bacteroidia</taxon>
        <taxon>Bacteroidales</taxon>
        <taxon>Prevotellaceae</taxon>
        <taxon>Paraprevotella</taxon>
    </lineage>
</organism>
<keyword evidence="1" id="KW-0678">Repressor</keyword>
<evidence type="ECO:0000256" key="4">
    <source>
        <dbReference type="ARBA" id="ARBA00023163"/>
    </source>
</evidence>
<dbReference type="Proteomes" id="UP000823865">
    <property type="component" value="Unassembled WGS sequence"/>
</dbReference>
<reference evidence="7" key="2">
    <citation type="submission" date="2021-04" db="EMBL/GenBank/DDBJ databases">
        <authorList>
            <person name="Gilroy R."/>
        </authorList>
    </citation>
    <scope>NUCLEOTIDE SEQUENCE</scope>
    <source>
        <strain evidence="7">G3-2149</strain>
    </source>
</reference>
<dbReference type="EMBL" id="JAHLFU010000010">
    <property type="protein sequence ID" value="MBU3852267.1"/>
    <property type="molecule type" value="Genomic_DNA"/>
</dbReference>
<proteinExistence type="predicted"/>
<dbReference type="SUPFAM" id="SSF46689">
    <property type="entry name" value="Homeodomain-like"/>
    <property type="match status" value="1"/>
</dbReference>
<accession>A0A9E2L3I5</accession>
<evidence type="ECO:0000313" key="8">
    <source>
        <dbReference type="Proteomes" id="UP000823865"/>
    </source>
</evidence>
<dbReference type="PANTHER" id="PTHR30055">
    <property type="entry name" value="HTH-TYPE TRANSCRIPTIONAL REGULATOR RUTR"/>
    <property type="match status" value="1"/>
</dbReference>
<comment type="caution">
    <text evidence="7">The sequence shown here is derived from an EMBL/GenBank/DDBJ whole genome shotgun (WGS) entry which is preliminary data.</text>
</comment>
<dbReference type="Gene3D" id="1.10.357.10">
    <property type="entry name" value="Tetracycline Repressor, domain 2"/>
    <property type="match status" value="1"/>
</dbReference>
<gene>
    <name evidence="7" type="ORF">H9789_00285</name>
</gene>
<dbReference type="PROSITE" id="PS50977">
    <property type="entry name" value="HTH_TETR_2"/>
    <property type="match status" value="1"/>
</dbReference>
<evidence type="ECO:0000256" key="3">
    <source>
        <dbReference type="ARBA" id="ARBA00023125"/>
    </source>
</evidence>
<keyword evidence="4" id="KW-0804">Transcription</keyword>
<dbReference type="GO" id="GO:0000976">
    <property type="term" value="F:transcription cis-regulatory region binding"/>
    <property type="evidence" value="ECO:0007669"/>
    <property type="project" value="TreeGrafter"/>
</dbReference>
<evidence type="ECO:0000256" key="2">
    <source>
        <dbReference type="ARBA" id="ARBA00023015"/>
    </source>
</evidence>
<dbReference type="PANTHER" id="PTHR30055:SF175">
    <property type="entry name" value="HTH-TYPE TRANSCRIPTIONAL REPRESSOR KSTR2"/>
    <property type="match status" value="1"/>
</dbReference>
<evidence type="ECO:0000256" key="1">
    <source>
        <dbReference type="ARBA" id="ARBA00022491"/>
    </source>
</evidence>
<dbReference type="PRINTS" id="PR00455">
    <property type="entry name" value="HTHTETR"/>
</dbReference>
<sequence length="203" mass="24168">MDKEQKEGILDWALHRFREKGVRSVTMDEIAAHAGISKRTLYEQFGDKEQLLIECLKYHWAQERQILADYAEEGNHNVLELILFSFNQKLAVCRDTYPGFTRDVMRYRRVMEQVRMYDKNSSREFIAALKLGVEQGLMRGDIRFELFEEFLTAQMRLLYEEGVWRKYTPQEVFRMILLVWLRGISTEEGGRLIDAYMKNEMGF</sequence>
<dbReference type="Pfam" id="PF00440">
    <property type="entry name" value="TetR_N"/>
    <property type="match status" value="1"/>
</dbReference>
<dbReference type="InterPro" id="IPR050109">
    <property type="entry name" value="HTH-type_TetR-like_transc_reg"/>
</dbReference>
<name>A0A9E2L3I5_9BACT</name>